<evidence type="ECO:0000256" key="4">
    <source>
        <dbReference type="HAMAP-Rule" id="MF_00063"/>
    </source>
</evidence>
<keyword evidence="4" id="KW-0963">Cytoplasm</keyword>
<dbReference type="NCBIfam" id="TIGR00434">
    <property type="entry name" value="cysH"/>
    <property type="match status" value="1"/>
</dbReference>
<sequence>MPLEAYKVPRPEDIAATLNDGFDDKDAPGLLKHALTEYGNIALVSSFGTESVVLLHMISKIDRNAPVLFLETGMLFPETLEYQRTLAGELGLTNIQVVRPAAEDLAARDPRGVLHQTDTDGCCDIRKVLPLERALTPFAGWITGRKRIHGGQRKALDLAEVEGPRLKINPLAHWTGEEVRGYMDFFELPKHPLVTQGYASVGCAPCTSPTKAGEDPRAGRWRGQDKEECGIHFIDGKVVRG</sequence>
<feature type="binding site" evidence="4">
    <location>
        <position position="206"/>
    </location>
    <ligand>
        <name>[4Fe-4S] cluster</name>
        <dbReference type="ChEBI" id="CHEBI:49883"/>
    </ligand>
</feature>
<dbReference type="HAMAP" id="MF_00063">
    <property type="entry name" value="CysH"/>
    <property type="match status" value="1"/>
</dbReference>
<dbReference type="EC" id="1.8.4.10" evidence="4"/>
<dbReference type="InterPro" id="IPR014729">
    <property type="entry name" value="Rossmann-like_a/b/a_fold"/>
</dbReference>
<dbReference type="PANTHER" id="PTHR46509">
    <property type="entry name" value="PHOSPHOADENOSINE PHOSPHOSULFATE REDUCTASE"/>
    <property type="match status" value="1"/>
</dbReference>
<proteinExistence type="inferred from homology"/>
<keyword evidence="4" id="KW-0411">Iron-sulfur</keyword>
<keyword evidence="7" id="KW-1185">Reference proteome</keyword>
<dbReference type="InterPro" id="IPR002500">
    <property type="entry name" value="PAPS_reduct_dom"/>
</dbReference>
<feature type="active site" description="Nucleophile; cysteine thiosulfonate intermediate" evidence="4">
    <location>
        <position position="229"/>
    </location>
</feature>
<dbReference type="InterPro" id="IPR004511">
    <property type="entry name" value="PAPS/APS_Rdtase"/>
</dbReference>
<evidence type="ECO:0000313" key="7">
    <source>
        <dbReference type="Proteomes" id="UP000467322"/>
    </source>
</evidence>
<comment type="similarity">
    <text evidence="1 4">Belongs to the PAPS reductase family. CysH subfamily.</text>
</comment>
<dbReference type="Pfam" id="PF01507">
    <property type="entry name" value="PAPS_reduct"/>
    <property type="match status" value="1"/>
</dbReference>
<dbReference type="PANTHER" id="PTHR46509:SF1">
    <property type="entry name" value="PHOSPHOADENOSINE PHOSPHOSULFATE REDUCTASE"/>
    <property type="match status" value="1"/>
</dbReference>
<feature type="binding site" evidence="4">
    <location>
        <position position="122"/>
    </location>
    <ligand>
        <name>[4Fe-4S] cluster</name>
        <dbReference type="ChEBI" id="CHEBI:49883"/>
    </ligand>
</feature>
<dbReference type="EMBL" id="WTUX01000011">
    <property type="protein sequence ID" value="MZR13077.1"/>
    <property type="molecule type" value="Genomic_DNA"/>
</dbReference>
<evidence type="ECO:0000313" key="6">
    <source>
        <dbReference type="EMBL" id="MZR13077.1"/>
    </source>
</evidence>
<dbReference type="GO" id="GO:0019379">
    <property type="term" value="P:sulfate assimilation, phosphoadenylyl sulfate reduction by phosphoadenylyl-sulfate reductase (thioredoxin)"/>
    <property type="evidence" value="ECO:0007669"/>
    <property type="project" value="UniProtKB-UniRule"/>
</dbReference>
<dbReference type="RefSeq" id="WP_161351184.1">
    <property type="nucleotide sequence ID" value="NZ_WTUX01000011.1"/>
</dbReference>
<gene>
    <name evidence="4" type="primary">cysH</name>
    <name evidence="6" type="ORF">GQE99_08590</name>
</gene>
<dbReference type="GO" id="GO:0004604">
    <property type="term" value="F:phosphoadenylyl-sulfate reductase (thioredoxin) activity"/>
    <property type="evidence" value="ECO:0007669"/>
    <property type="project" value="UniProtKB-UniRule"/>
</dbReference>
<name>A0A845M5U1_9RHOB</name>
<comment type="subcellular location">
    <subcellularLocation>
        <location evidence="4">Cytoplasm</location>
    </subcellularLocation>
</comment>
<comment type="function">
    <text evidence="4">Catalyzes the formation of sulfite from adenosine 5'-phosphosulfate (APS) using thioredoxin as an electron donor.</text>
</comment>
<evidence type="ECO:0000256" key="1">
    <source>
        <dbReference type="ARBA" id="ARBA00009732"/>
    </source>
</evidence>
<feature type="binding site" evidence="4">
    <location>
        <position position="123"/>
    </location>
    <ligand>
        <name>[4Fe-4S] cluster</name>
        <dbReference type="ChEBI" id="CHEBI:49883"/>
    </ligand>
</feature>
<dbReference type="Gene3D" id="3.40.50.620">
    <property type="entry name" value="HUPs"/>
    <property type="match status" value="1"/>
</dbReference>
<keyword evidence="2 4" id="KW-0560">Oxidoreductase</keyword>
<feature type="binding site" evidence="4">
    <location>
        <position position="203"/>
    </location>
    <ligand>
        <name>[4Fe-4S] cluster</name>
        <dbReference type="ChEBI" id="CHEBI:49883"/>
    </ligand>
</feature>
<dbReference type="Proteomes" id="UP000467322">
    <property type="component" value="Unassembled WGS sequence"/>
</dbReference>
<dbReference type="SUPFAM" id="SSF52402">
    <property type="entry name" value="Adenine nucleotide alpha hydrolases-like"/>
    <property type="match status" value="1"/>
</dbReference>
<comment type="caution">
    <text evidence="6">The sequence shown here is derived from an EMBL/GenBank/DDBJ whole genome shotgun (WGS) entry which is preliminary data.</text>
</comment>
<comment type="cofactor">
    <cofactor evidence="4">
        <name>[4Fe-4S] cluster</name>
        <dbReference type="ChEBI" id="CHEBI:49883"/>
    </cofactor>
    <text evidence="4">Binds 1 [4Fe-4S] cluster per subunit.</text>
</comment>
<dbReference type="GO" id="GO:0046872">
    <property type="term" value="F:metal ion binding"/>
    <property type="evidence" value="ECO:0007669"/>
    <property type="project" value="UniProtKB-KW"/>
</dbReference>
<dbReference type="PIRSF" id="PIRSF000857">
    <property type="entry name" value="PAPS_reductase"/>
    <property type="match status" value="1"/>
</dbReference>
<dbReference type="GO" id="GO:0051539">
    <property type="term" value="F:4 iron, 4 sulfur cluster binding"/>
    <property type="evidence" value="ECO:0007669"/>
    <property type="project" value="UniProtKB-UniRule"/>
</dbReference>
<comment type="catalytic activity">
    <reaction evidence="4">
        <text>[thioredoxin]-disulfide + sulfite + AMP + 2 H(+) = adenosine 5'-phosphosulfate + [thioredoxin]-dithiol</text>
        <dbReference type="Rhea" id="RHEA:21976"/>
        <dbReference type="Rhea" id="RHEA-COMP:10698"/>
        <dbReference type="Rhea" id="RHEA-COMP:10700"/>
        <dbReference type="ChEBI" id="CHEBI:15378"/>
        <dbReference type="ChEBI" id="CHEBI:17359"/>
        <dbReference type="ChEBI" id="CHEBI:29950"/>
        <dbReference type="ChEBI" id="CHEBI:50058"/>
        <dbReference type="ChEBI" id="CHEBI:58243"/>
        <dbReference type="ChEBI" id="CHEBI:456215"/>
        <dbReference type="EC" id="1.8.4.10"/>
    </reaction>
</comment>
<reference evidence="6 7" key="1">
    <citation type="submission" date="2019-12" db="EMBL/GenBank/DDBJ databases">
        <title>Maritimibacter sp. nov. sp. isolated from sea sand.</title>
        <authorList>
            <person name="Kim J."/>
            <person name="Jeong S.E."/>
            <person name="Jung H.S."/>
            <person name="Jeon C.O."/>
        </authorList>
    </citation>
    <scope>NUCLEOTIDE SEQUENCE [LARGE SCALE GENOMIC DNA]</scope>
    <source>
        <strain evidence="6 7">DP07</strain>
    </source>
</reference>
<feature type="domain" description="Phosphoadenosine phosphosulphate reductase" evidence="5">
    <location>
        <begin position="41"/>
        <end position="209"/>
    </location>
</feature>
<dbReference type="GO" id="GO:0005737">
    <property type="term" value="C:cytoplasm"/>
    <property type="evidence" value="ECO:0007669"/>
    <property type="project" value="UniProtKB-SubCell"/>
</dbReference>
<keyword evidence="4" id="KW-0479">Metal-binding</keyword>
<dbReference type="AlphaFoldDB" id="A0A845M5U1"/>
<protein>
    <recommendedName>
        <fullName evidence="4">Adenosine 5'-phosphosulfate reductase</fullName>
        <shortName evidence="4">APS reductase</shortName>
        <ecNumber evidence="4">1.8.4.10</ecNumber>
    </recommendedName>
    <alternativeName>
        <fullName evidence="4">5'-adenylylsulfate reductase</fullName>
    </alternativeName>
    <alternativeName>
        <fullName evidence="4">Thioredoxin-dependent 5'-adenylylsulfate reductase</fullName>
    </alternativeName>
</protein>
<dbReference type="NCBIfam" id="NF002537">
    <property type="entry name" value="PRK02090.1"/>
    <property type="match status" value="1"/>
</dbReference>
<evidence type="ECO:0000256" key="2">
    <source>
        <dbReference type="ARBA" id="ARBA00023002"/>
    </source>
</evidence>
<accession>A0A845M5U1</accession>
<dbReference type="GO" id="GO:0070814">
    <property type="term" value="P:hydrogen sulfide biosynthetic process"/>
    <property type="evidence" value="ECO:0007669"/>
    <property type="project" value="UniProtKB-UniRule"/>
</dbReference>
<keyword evidence="4" id="KW-0408">Iron</keyword>
<evidence type="ECO:0000256" key="3">
    <source>
        <dbReference type="ARBA" id="ARBA00024327"/>
    </source>
</evidence>
<dbReference type="GO" id="GO:0043866">
    <property type="term" value="F:adenylyl-sulfate reductase (thioredoxin) activity"/>
    <property type="evidence" value="ECO:0007669"/>
    <property type="project" value="UniProtKB-EC"/>
</dbReference>
<organism evidence="6 7">
    <name type="scientific">Maritimibacter harenae</name>
    <dbReference type="NCBI Taxonomy" id="2606218"/>
    <lineage>
        <taxon>Bacteria</taxon>
        <taxon>Pseudomonadati</taxon>
        <taxon>Pseudomonadota</taxon>
        <taxon>Alphaproteobacteria</taxon>
        <taxon>Rhodobacterales</taxon>
        <taxon>Roseobacteraceae</taxon>
        <taxon>Maritimibacter</taxon>
    </lineage>
</organism>
<comment type="pathway">
    <text evidence="3 4">Sulfur metabolism; hydrogen sulfide biosynthesis; sulfite from sulfate.</text>
</comment>
<evidence type="ECO:0000259" key="5">
    <source>
        <dbReference type="Pfam" id="PF01507"/>
    </source>
</evidence>